<dbReference type="GO" id="GO:0008270">
    <property type="term" value="F:zinc ion binding"/>
    <property type="evidence" value="ECO:0007669"/>
    <property type="project" value="UniProtKB-KW"/>
</dbReference>
<dbReference type="GO" id="GO:0000981">
    <property type="term" value="F:DNA-binding transcription factor activity, RNA polymerase II-specific"/>
    <property type="evidence" value="ECO:0007669"/>
    <property type="project" value="TreeGrafter"/>
</dbReference>
<evidence type="ECO:0000256" key="5">
    <source>
        <dbReference type="PROSITE-ProRule" id="PRU00042"/>
    </source>
</evidence>
<reference evidence="7 8" key="1">
    <citation type="journal article" date="2022" name="Nat. Ecol. Evol.">
        <title>A masculinizing supergene underlies an exaggerated male reproductive morph in a spider.</title>
        <authorList>
            <person name="Hendrickx F."/>
            <person name="De Corte Z."/>
            <person name="Sonet G."/>
            <person name="Van Belleghem S.M."/>
            <person name="Kostlbacher S."/>
            <person name="Vangestel C."/>
        </authorList>
    </citation>
    <scope>NUCLEOTIDE SEQUENCE [LARGE SCALE GENOMIC DNA]</scope>
    <source>
        <strain evidence="7">W744_W776</strain>
    </source>
</reference>
<dbReference type="Gene3D" id="3.30.160.60">
    <property type="entry name" value="Classic Zinc Finger"/>
    <property type="match status" value="2"/>
</dbReference>
<proteinExistence type="predicted"/>
<dbReference type="FunFam" id="3.30.160.60:FF:000100">
    <property type="entry name" value="Zinc finger 45-like"/>
    <property type="match status" value="1"/>
</dbReference>
<keyword evidence="3 5" id="KW-0863">Zinc-finger</keyword>
<feature type="domain" description="C2H2-type" evidence="6">
    <location>
        <begin position="44"/>
        <end position="69"/>
    </location>
</feature>
<dbReference type="EMBL" id="JAFNEN010000886">
    <property type="protein sequence ID" value="KAG8176407.1"/>
    <property type="molecule type" value="Genomic_DNA"/>
</dbReference>
<evidence type="ECO:0000313" key="7">
    <source>
        <dbReference type="EMBL" id="KAG8176407.1"/>
    </source>
</evidence>
<sequence length="69" mass="7978">MPVPQQCKTKTKGDVLQCSLCPYACQFSSIMKRHMVTHTGEKPYACPHCGKRCARKEHLKRHLEVHKKK</sequence>
<gene>
    <name evidence="7" type="ORF">JTE90_012561</name>
</gene>
<dbReference type="InterPro" id="IPR013087">
    <property type="entry name" value="Znf_C2H2_type"/>
</dbReference>
<keyword evidence="1" id="KW-0479">Metal-binding</keyword>
<keyword evidence="2" id="KW-0677">Repeat</keyword>
<dbReference type="PROSITE" id="PS50157">
    <property type="entry name" value="ZINC_FINGER_C2H2_2"/>
    <property type="match status" value="2"/>
</dbReference>
<dbReference type="AlphaFoldDB" id="A0AAV6TWP2"/>
<evidence type="ECO:0000313" key="8">
    <source>
        <dbReference type="Proteomes" id="UP000827092"/>
    </source>
</evidence>
<dbReference type="PANTHER" id="PTHR23235">
    <property type="entry name" value="KRUEPPEL-LIKE TRANSCRIPTION FACTOR"/>
    <property type="match status" value="1"/>
</dbReference>
<dbReference type="Pfam" id="PF00096">
    <property type="entry name" value="zf-C2H2"/>
    <property type="match status" value="1"/>
</dbReference>
<evidence type="ECO:0000256" key="3">
    <source>
        <dbReference type="ARBA" id="ARBA00022771"/>
    </source>
</evidence>
<dbReference type="PANTHER" id="PTHR23235:SF120">
    <property type="entry name" value="KRUPPEL-LIKE FACTOR 15"/>
    <property type="match status" value="1"/>
</dbReference>
<keyword evidence="8" id="KW-1185">Reference proteome</keyword>
<name>A0AAV6TWP2_9ARAC</name>
<dbReference type="Proteomes" id="UP000827092">
    <property type="component" value="Unassembled WGS sequence"/>
</dbReference>
<evidence type="ECO:0000256" key="2">
    <source>
        <dbReference type="ARBA" id="ARBA00022737"/>
    </source>
</evidence>
<accession>A0AAV6TWP2</accession>
<dbReference type="PROSITE" id="PS00028">
    <property type="entry name" value="ZINC_FINGER_C2H2_1"/>
    <property type="match status" value="2"/>
</dbReference>
<dbReference type="GO" id="GO:0000978">
    <property type="term" value="F:RNA polymerase II cis-regulatory region sequence-specific DNA binding"/>
    <property type="evidence" value="ECO:0007669"/>
    <property type="project" value="TreeGrafter"/>
</dbReference>
<dbReference type="SMART" id="SM00355">
    <property type="entry name" value="ZnF_C2H2"/>
    <property type="match status" value="2"/>
</dbReference>
<organism evidence="7 8">
    <name type="scientific">Oedothorax gibbosus</name>
    <dbReference type="NCBI Taxonomy" id="931172"/>
    <lineage>
        <taxon>Eukaryota</taxon>
        <taxon>Metazoa</taxon>
        <taxon>Ecdysozoa</taxon>
        <taxon>Arthropoda</taxon>
        <taxon>Chelicerata</taxon>
        <taxon>Arachnida</taxon>
        <taxon>Araneae</taxon>
        <taxon>Araneomorphae</taxon>
        <taxon>Entelegynae</taxon>
        <taxon>Araneoidea</taxon>
        <taxon>Linyphiidae</taxon>
        <taxon>Erigoninae</taxon>
        <taxon>Oedothorax</taxon>
    </lineage>
</organism>
<evidence type="ECO:0000256" key="4">
    <source>
        <dbReference type="ARBA" id="ARBA00022833"/>
    </source>
</evidence>
<feature type="domain" description="C2H2-type" evidence="6">
    <location>
        <begin position="16"/>
        <end position="43"/>
    </location>
</feature>
<evidence type="ECO:0000256" key="1">
    <source>
        <dbReference type="ARBA" id="ARBA00022723"/>
    </source>
</evidence>
<comment type="caution">
    <text evidence="7">The sequence shown here is derived from an EMBL/GenBank/DDBJ whole genome shotgun (WGS) entry which is preliminary data.</text>
</comment>
<evidence type="ECO:0000259" key="6">
    <source>
        <dbReference type="PROSITE" id="PS50157"/>
    </source>
</evidence>
<keyword evidence="4" id="KW-0862">Zinc</keyword>
<dbReference type="InterPro" id="IPR036236">
    <property type="entry name" value="Znf_C2H2_sf"/>
</dbReference>
<protein>
    <recommendedName>
        <fullName evidence="6">C2H2-type domain-containing protein</fullName>
    </recommendedName>
</protein>
<dbReference type="SUPFAM" id="SSF57667">
    <property type="entry name" value="beta-beta-alpha zinc fingers"/>
    <property type="match status" value="1"/>
</dbReference>